<gene>
    <name evidence="1" type="ORF">L1987_73034</name>
</gene>
<accession>A0ACB9AX49</accession>
<reference evidence="2" key="1">
    <citation type="journal article" date="2022" name="Mol. Ecol. Resour.">
        <title>The genomes of chicory, endive, great burdock and yacon provide insights into Asteraceae palaeo-polyploidization history and plant inulin production.</title>
        <authorList>
            <person name="Fan W."/>
            <person name="Wang S."/>
            <person name="Wang H."/>
            <person name="Wang A."/>
            <person name="Jiang F."/>
            <person name="Liu H."/>
            <person name="Zhao H."/>
            <person name="Xu D."/>
            <person name="Zhang Y."/>
        </authorList>
    </citation>
    <scope>NUCLEOTIDE SEQUENCE [LARGE SCALE GENOMIC DNA]</scope>
    <source>
        <strain evidence="2">cv. Yunnan</strain>
    </source>
</reference>
<protein>
    <submittedName>
        <fullName evidence="1">Uncharacterized protein</fullName>
    </submittedName>
</protein>
<comment type="caution">
    <text evidence="1">The sequence shown here is derived from an EMBL/GenBank/DDBJ whole genome shotgun (WGS) entry which is preliminary data.</text>
</comment>
<keyword evidence="2" id="KW-1185">Reference proteome</keyword>
<dbReference type="Proteomes" id="UP001056120">
    <property type="component" value="Linkage Group LG24"/>
</dbReference>
<proteinExistence type="predicted"/>
<name>A0ACB9AX49_9ASTR</name>
<evidence type="ECO:0000313" key="1">
    <source>
        <dbReference type="EMBL" id="KAI3714432.1"/>
    </source>
</evidence>
<sequence>MHGFANVAERMLDMKKMTFVQEATLPIILKGKDVLSKARTGMKTTCFQEHMKLIEDLEASTDETTLDASSRIWSLELELAEAL</sequence>
<organism evidence="1 2">
    <name type="scientific">Smallanthus sonchifolius</name>
    <dbReference type="NCBI Taxonomy" id="185202"/>
    <lineage>
        <taxon>Eukaryota</taxon>
        <taxon>Viridiplantae</taxon>
        <taxon>Streptophyta</taxon>
        <taxon>Embryophyta</taxon>
        <taxon>Tracheophyta</taxon>
        <taxon>Spermatophyta</taxon>
        <taxon>Magnoliopsida</taxon>
        <taxon>eudicotyledons</taxon>
        <taxon>Gunneridae</taxon>
        <taxon>Pentapetalae</taxon>
        <taxon>asterids</taxon>
        <taxon>campanulids</taxon>
        <taxon>Asterales</taxon>
        <taxon>Asteraceae</taxon>
        <taxon>Asteroideae</taxon>
        <taxon>Heliantheae alliance</taxon>
        <taxon>Millerieae</taxon>
        <taxon>Smallanthus</taxon>
    </lineage>
</organism>
<dbReference type="EMBL" id="CM042041">
    <property type="protein sequence ID" value="KAI3714432.1"/>
    <property type="molecule type" value="Genomic_DNA"/>
</dbReference>
<reference evidence="1 2" key="2">
    <citation type="journal article" date="2022" name="Mol. Ecol. Resour.">
        <title>The genomes of chicory, endive, great burdock and yacon provide insights into Asteraceae paleo-polyploidization history and plant inulin production.</title>
        <authorList>
            <person name="Fan W."/>
            <person name="Wang S."/>
            <person name="Wang H."/>
            <person name="Wang A."/>
            <person name="Jiang F."/>
            <person name="Liu H."/>
            <person name="Zhao H."/>
            <person name="Xu D."/>
            <person name="Zhang Y."/>
        </authorList>
    </citation>
    <scope>NUCLEOTIDE SEQUENCE [LARGE SCALE GENOMIC DNA]</scope>
    <source>
        <strain evidence="2">cv. Yunnan</strain>
        <tissue evidence="1">Leaves</tissue>
    </source>
</reference>
<evidence type="ECO:0000313" key="2">
    <source>
        <dbReference type="Proteomes" id="UP001056120"/>
    </source>
</evidence>